<accession>A0AA38LHY6</accession>
<keyword evidence="1" id="KW-0808">Transferase</keyword>
<dbReference type="Pfam" id="PF02458">
    <property type="entry name" value="Transferase"/>
    <property type="match status" value="1"/>
</dbReference>
<dbReference type="GO" id="GO:0016740">
    <property type="term" value="F:transferase activity"/>
    <property type="evidence" value="ECO:0007669"/>
    <property type="project" value="UniProtKB-KW"/>
</dbReference>
<dbReference type="AlphaFoldDB" id="A0AA38LHY6"/>
<keyword evidence="3" id="KW-1185">Reference proteome</keyword>
<dbReference type="OMA" id="WHTITWA"/>
<dbReference type="EMBL" id="JAHRHJ020000002">
    <property type="protein sequence ID" value="KAH9324634.1"/>
    <property type="molecule type" value="Genomic_DNA"/>
</dbReference>
<feature type="non-terminal residue" evidence="2">
    <location>
        <position position="1"/>
    </location>
</feature>
<dbReference type="Proteomes" id="UP000824469">
    <property type="component" value="Unassembled WGS sequence"/>
</dbReference>
<name>A0AA38LHY6_TAXCH</name>
<dbReference type="PANTHER" id="PTHR31896">
    <property type="entry name" value="FAMILY REGULATORY PROTEIN, PUTATIVE (AFU_ORTHOLOGUE AFUA_3G14730)-RELATED"/>
    <property type="match status" value="1"/>
</dbReference>
<dbReference type="InterPro" id="IPR051283">
    <property type="entry name" value="Sec_Metabolite_Acyltrans"/>
</dbReference>
<evidence type="ECO:0000256" key="1">
    <source>
        <dbReference type="ARBA" id="ARBA00022679"/>
    </source>
</evidence>
<gene>
    <name evidence="2" type="ORF">KI387_004812</name>
</gene>
<protein>
    <submittedName>
        <fullName evidence="2">Uncharacterized protein</fullName>
    </submittedName>
</protein>
<dbReference type="PANTHER" id="PTHR31896:SF64">
    <property type="entry name" value="TRICHOTHECENE 3-O-ACETYLTRANSFERASE"/>
    <property type="match status" value="1"/>
</dbReference>
<dbReference type="InterPro" id="IPR023213">
    <property type="entry name" value="CAT-like_dom_sf"/>
</dbReference>
<sequence>PLDFQSAVELMKTGLSQALIYFYPLPGRLATSSDGVVYIDCNDSGADFIEASAPDLRLEQVLTENVGAVVGELFALMNEAVNMDGHFLPLLVIQVTKLRDGTAVGFTVNHSVVDETSLWHFINSWAQLCRKPSLSIDIMPLHTRHFGAPLPIELNLQGILDKICPSPLKERIFHFTKETISQLKQQANQGSCKDTTISSFQALCAHIWQAITRSRRLSPTETTSFKLAINFRPRVVPPFPYSYFGNAIQEVSSTVTTHMSFWKMT</sequence>
<organism evidence="2 3">
    <name type="scientific">Taxus chinensis</name>
    <name type="common">Chinese yew</name>
    <name type="synonym">Taxus wallichiana var. chinensis</name>
    <dbReference type="NCBI Taxonomy" id="29808"/>
    <lineage>
        <taxon>Eukaryota</taxon>
        <taxon>Viridiplantae</taxon>
        <taxon>Streptophyta</taxon>
        <taxon>Embryophyta</taxon>
        <taxon>Tracheophyta</taxon>
        <taxon>Spermatophyta</taxon>
        <taxon>Pinopsida</taxon>
        <taxon>Pinidae</taxon>
        <taxon>Conifers II</taxon>
        <taxon>Cupressales</taxon>
        <taxon>Taxaceae</taxon>
        <taxon>Taxus</taxon>
    </lineage>
</organism>
<dbReference type="Gene3D" id="3.30.559.10">
    <property type="entry name" value="Chloramphenicol acetyltransferase-like domain"/>
    <property type="match status" value="2"/>
</dbReference>
<evidence type="ECO:0000313" key="2">
    <source>
        <dbReference type="EMBL" id="KAH9324634.1"/>
    </source>
</evidence>
<proteinExistence type="predicted"/>
<comment type="caution">
    <text evidence="2">The sequence shown here is derived from an EMBL/GenBank/DDBJ whole genome shotgun (WGS) entry which is preliminary data.</text>
</comment>
<evidence type="ECO:0000313" key="3">
    <source>
        <dbReference type="Proteomes" id="UP000824469"/>
    </source>
</evidence>
<reference evidence="2 3" key="1">
    <citation type="journal article" date="2021" name="Nat. Plants">
        <title>The Taxus genome provides insights into paclitaxel biosynthesis.</title>
        <authorList>
            <person name="Xiong X."/>
            <person name="Gou J."/>
            <person name="Liao Q."/>
            <person name="Li Y."/>
            <person name="Zhou Q."/>
            <person name="Bi G."/>
            <person name="Li C."/>
            <person name="Du R."/>
            <person name="Wang X."/>
            <person name="Sun T."/>
            <person name="Guo L."/>
            <person name="Liang H."/>
            <person name="Lu P."/>
            <person name="Wu Y."/>
            <person name="Zhang Z."/>
            <person name="Ro D.K."/>
            <person name="Shang Y."/>
            <person name="Huang S."/>
            <person name="Yan J."/>
        </authorList>
    </citation>
    <scope>NUCLEOTIDE SEQUENCE [LARGE SCALE GENOMIC DNA]</scope>
    <source>
        <strain evidence="2">Ta-2019</strain>
    </source>
</reference>